<evidence type="ECO:0000256" key="1">
    <source>
        <dbReference type="SAM" id="Phobius"/>
    </source>
</evidence>
<gene>
    <name evidence="2" type="ORF">A2954_02500</name>
</gene>
<protein>
    <submittedName>
        <fullName evidence="2">Uncharacterized protein</fullName>
    </submittedName>
</protein>
<dbReference type="EMBL" id="MGAG01000008">
    <property type="protein sequence ID" value="OGK41896.1"/>
    <property type="molecule type" value="Genomic_DNA"/>
</dbReference>
<dbReference type="AlphaFoldDB" id="A0A1F7IEV5"/>
<evidence type="ECO:0000313" key="2">
    <source>
        <dbReference type="EMBL" id="OGK41896.1"/>
    </source>
</evidence>
<feature type="transmembrane region" description="Helical" evidence="1">
    <location>
        <begin position="84"/>
        <end position="103"/>
    </location>
</feature>
<evidence type="ECO:0000313" key="3">
    <source>
        <dbReference type="Proteomes" id="UP000177698"/>
    </source>
</evidence>
<dbReference type="Proteomes" id="UP000177698">
    <property type="component" value="Unassembled WGS sequence"/>
</dbReference>
<accession>A0A1F7IEV5</accession>
<keyword evidence="1" id="KW-0812">Transmembrane</keyword>
<organism evidence="2 3">
    <name type="scientific">Candidatus Roizmanbacteria bacterium RIFCSPLOWO2_01_FULL_37_12</name>
    <dbReference type="NCBI Taxonomy" id="1802056"/>
    <lineage>
        <taxon>Bacteria</taxon>
        <taxon>Candidatus Roizmaniibacteriota</taxon>
    </lineage>
</organism>
<feature type="transmembrane region" description="Helical" evidence="1">
    <location>
        <begin position="43"/>
        <end position="63"/>
    </location>
</feature>
<keyword evidence="1" id="KW-0472">Membrane</keyword>
<proteinExistence type="predicted"/>
<keyword evidence="1" id="KW-1133">Transmembrane helix</keyword>
<name>A0A1F7IEV5_9BACT</name>
<sequence length="107" mass="11635">MSTPYELLTRFSGFMPKQGFDFGRKAHLSNLIGQIGKIEGDEWNTVGIAAIIGFLVGMFLGIANDKKLPLNIDGEPNQDQSIKTILTPTILVPIILTGITAFVESLD</sequence>
<comment type="caution">
    <text evidence="2">The sequence shown here is derived from an EMBL/GenBank/DDBJ whole genome shotgun (WGS) entry which is preliminary data.</text>
</comment>
<reference evidence="2 3" key="1">
    <citation type="journal article" date="2016" name="Nat. Commun.">
        <title>Thousands of microbial genomes shed light on interconnected biogeochemical processes in an aquifer system.</title>
        <authorList>
            <person name="Anantharaman K."/>
            <person name="Brown C.T."/>
            <person name="Hug L.A."/>
            <person name="Sharon I."/>
            <person name="Castelle C.J."/>
            <person name="Probst A.J."/>
            <person name="Thomas B.C."/>
            <person name="Singh A."/>
            <person name="Wilkins M.J."/>
            <person name="Karaoz U."/>
            <person name="Brodie E.L."/>
            <person name="Williams K.H."/>
            <person name="Hubbard S.S."/>
            <person name="Banfield J.F."/>
        </authorList>
    </citation>
    <scope>NUCLEOTIDE SEQUENCE [LARGE SCALE GENOMIC DNA]</scope>
</reference>